<feature type="region of interest" description="Disordered" evidence="1">
    <location>
        <begin position="1"/>
        <end position="29"/>
    </location>
</feature>
<comment type="caution">
    <text evidence="2">The sequence shown here is derived from an EMBL/GenBank/DDBJ whole genome shotgun (WGS) entry which is preliminary data.</text>
</comment>
<feature type="region of interest" description="Disordered" evidence="1">
    <location>
        <begin position="44"/>
        <end position="72"/>
    </location>
</feature>
<accession>A0A369JBD2</accession>
<protein>
    <submittedName>
        <fullName evidence="2">Uncharacterized protein</fullName>
    </submittedName>
</protein>
<dbReference type="EMBL" id="LUEZ02000080">
    <property type="protein sequence ID" value="RDB19411.1"/>
    <property type="molecule type" value="Genomic_DNA"/>
</dbReference>
<gene>
    <name evidence="2" type="ORF">Hypma_013547</name>
</gene>
<sequence>MGKTALSKKGSDSTHAKGRGKQPKRFLERNDALELAASIADLQEEKSLSKAEKHHHAQAGQPQEDPKLKISASKLKLKETKALLAAKRTQVKKEKIKLKKQRSADGPATKGAPVASPAEETRKVAQRKSVSFA</sequence>
<dbReference type="InParanoid" id="A0A369JBD2"/>
<name>A0A369JBD2_HYPMA</name>
<reference evidence="2" key="1">
    <citation type="submission" date="2018-04" db="EMBL/GenBank/DDBJ databases">
        <title>Whole genome sequencing of Hypsizygus marmoreus.</title>
        <authorList>
            <person name="Choi I.-G."/>
            <person name="Min B."/>
            <person name="Kim J.-G."/>
            <person name="Kim S."/>
            <person name="Oh Y.-L."/>
            <person name="Kong W.-S."/>
            <person name="Park H."/>
            <person name="Jeong J."/>
            <person name="Song E.-S."/>
        </authorList>
    </citation>
    <scope>NUCLEOTIDE SEQUENCE [LARGE SCALE GENOMIC DNA]</scope>
    <source>
        <strain evidence="2">51987-8</strain>
    </source>
</reference>
<dbReference type="Proteomes" id="UP000076154">
    <property type="component" value="Unassembled WGS sequence"/>
</dbReference>
<organism evidence="2 3">
    <name type="scientific">Hypsizygus marmoreus</name>
    <name type="common">White beech mushroom</name>
    <name type="synonym">Agaricus marmoreus</name>
    <dbReference type="NCBI Taxonomy" id="39966"/>
    <lineage>
        <taxon>Eukaryota</taxon>
        <taxon>Fungi</taxon>
        <taxon>Dikarya</taxon>
        <taxon>Basidiomycota</taxon>
        <taxon>Agaricomycotina</taxon>
        <taxon>Agaricomycetes</taxon>
        <taxon>Agaricomycetidae</taxon>
        <taxon>Agaricales</taxon>
        <taxon>Tricholomatineae</taxon>
        <taxon>Lyophyllaceae</taxon>
        <taxon>Hypsizygus</taxon>
    </lineage>
</organism>
<evidence type="ECO:0000313" key="2">
    <source>
        <dbReference type="EMBL" id="RDB19411.1"/>
    </source>
</evidence>
<dbReference type="AlphaFoldDB" id="A0A369JBD2"/>
<proteinExistence type="predicted"/>
<dbReference type="OrthoDB" id="2620452at2759"/>
<evidence type="ECO:0000256" key="1">
    <source>
        <dbReference type="SAM" id="MobiDB-lite"/>
    </source>
</evidence>
<evidence type="ECO:0000313" key="3">
    <source>
        <dbReference type="Proteomes" id="UP000076154"/>
    </source>
</evidence>
<keyword evidence="3" id="KW-1185">Reference proteome</keyword>
<feature type="region of interest" description="Disordered" evidence="1">
    <location>
        <begin position="92"/>
        <end position="133"/>
    </location>
</feature>